<evidence type="ECO:0000259" key="19">
    <source>
        <dbReference type="Pfam" id="PF22250"/>
    </source>
</evidence>
<feature type="transmembrane region" description="Helical" evidence="17">
    <location>
        <begin position="12"/>
        <end position="36"/>
    </location>
</feature>
<dbReference type="AlphaFoldDB" id="A0A6A6W5R4"/>
<dbReference type="InterPro" id="IPR053976">
    <property type="entry name" value="PFF1_TM"/>
</dbReference>
<feature type="transmembrane region" description="Helical" evidence="17">
    <location>
        <begin position="660"/>
        <end position="685"/>
    </location>
</feature>
<dbReference type="GO" id="GO:0046872">
    <property type="term" value="F:metal ion binding"/>
    <property type="evidence" value="ECO:0007669"/>
    <property type="project" value="UniProtKB-KW"/>
</dbReference>
<name>A0A6A6W5R4_9PEZI</name>
<keyword evidence="9 15" id="KW-0378">Hydrolase</keyword>
<keyword evidence="8 15" id="KW-0479">Metal-binding</keyword>
<protein>
    <recommendedName>
        <fullName evidence="15">Peptide hydrolase</fullName>
        <ecNumber evidence="15">3.4.-.-</ecNumber>
    </recommendedName>
</protein>
<dbReference type="Proteomes" id="UP000799437">
    <property type="component" value="Unassembled WGS sequence"/>
</dbReference>
<evidence type="ECO:0000256" key="7">
    <source>
        <dbReference type="ARBA" id="ARBA00022692"/>
    </source>
</evidence>
<dbReference type="PANTHER" id="PTHR12147:SF58">
    <property type="entry name" value="VACUOLAR MEMBRANE PROTEASE"/>
    <property type="match status" value="1"/>
</dbReference>
<feature type="domain" description="Vacuolar membrane protease C-terminal" evidence="19">
    <location>
        <begin position="753"/>
        <end position="967"/>
    </location>
</feature>
<dbReference type="GO" id="GO:0006508">
    <property type="term" value="P:proteolysis"/>
    <property type="evidence" value="ECO:0007669"/>
    <property type="project" value="UniProtKB-KW"/>
</dbReference>
<feature type="region of interest" description="Disordered" evidence="16">
    <location>
        <begin position="619"/>
        <end position="646"/>
    </location>
</feature>
<evidence type="ECO:0000256" key="4">
    <source>
        <dbReference type="ARBA" id="ARBA00010918"/>
    </source>
</evidence>
<dbReference type="OrthoDB" id="76293at2759"/>
<keyword evidence="6 15" id="KW-0645">Protease</keyword>
<sequence length="974" mass="107279">MARFGNPFSFTPVPVTFFTSIIYIGLFAVLIVNHYILPSTPSKYPEGVDLTAAWNDLQNLTSYYHPYNSKANDDARTFLLDRISEILTTNKASFAVERDRIDGVTSTKRTDLSSVIVIDDLGSNVTSSRDSLSVYFEGSNIIVSIKGTDDEGHCYQDNASSDAKKVKGGVLVNAHFDSVSTGFGATDDGVGIVTILQLLSYFTTPGNEPTRCLVLLLNNGEEDYLNGARAFMRHPVSQTPHTFLNLEGAGAGGKAILFRATDTEVARFYKKAKNPFGTVVTADGFEQGAIRSQTDYVVFNGDLGLRGLDVAFFEPRAKYHTMQDSTIETSKQSVWNMLSASLGTVKAMVSDTSDHFSGQPEDGKVKAGDGSRVVYFDLFTQVLAVFELHTLFAWSVTLLVVTPIMFIVLTIFLSRADKMYLWARRGWVHSSNDDHFISFNGIRGFFRYPMTIAIATAATIALAYLYAKVNPLIAYSSEYSVWASMIAAWFFVAWMGLRASDEMRPTALQRIYALLWIYIASFALLVLATISENNFHLAGGYFLVIYFASVSIALLLSFLEMFALPKKADYVALMDGNGPDSRPPTSGTNHRSNHGSTEHDDDATETTSLLQNDRQSFARYGSRRASQDVSETTSDDRPPAEMRGAYGEEQPWSCKLPSSVWLLQFLLLGPINIVLIGQIALTITAGLHQTGADGSSILAVYLFIAILTVLLLIPITPFLHRFHYHFPTFLLLILIGTLAYNLVAFPFSPNNRLKLFFLQRVDCDTGATSVSLTGAQPFVEAAISNLPSASGHDINCTSSDAYTSSRNGLTSCIWPGLPAHPVTLPSNISAIHSRRSYESKWFNFDIETTGGKNTATFYISALDTKNCRIYFDTPVKSLHIANAASDSRFSPVGENGAREVRLWSRTFHAQWNVSVAWDTSKNTGLSGHVVCLYADANAQGAIPALEEIWRFLPNWAIVTKAGDGLVEGWKKFEI</sequence>
<keyword evidence="7 17" id="KW-0812">Transmembrane</keyword>
<comment type="cofactor">
    <cofactor evidence="1">
        <name>Zn(2+)</name>
        <dbReference type="ChEBI" id="CHEBI:29105"/>
    </cofactor>
</comment>
<evidence type="ECO:0000256" key="1">
    <source>
        <dbReference type="ARBA" id="ARBA00001947"/>
    </source>
</evidence>
<gene>
    <name evidence="21" type="ORF">EJ05DRAFT_492944</name>
</gene>
<dbReference type="SUPFAM" id="SSF53187">
    <property type="entry name" value="Zn-dependent exopeptidases"/>
    <property type="match status" value="1"/>
</dbReference>
<dbReference type="RefSeq" id="XP_033600336.1">
    <property type="nucleotide sequence ID" value="XM_033746076.1"/>
</dbReference>
<evidence type="ECO:0000256" key="12">
    <source>
        <dbReference type="ARBA" id="ARBA00023049"/>
    </source>
</evidence>
<dbReference type="GO" id="GO:0008235">
    <property type="term" value="F:metalloexopeptidase activity"/>
    <property type="evidence" value="ECO:0007669"/>
    <property type="project" value="InterPro"/>
</dbReference>
<comment type="function">
    <text evidence="2">May be involved in vacuolar sorting and osmoregulation.</text>
</comment>
<evidence type="ECO:0000256" key="9">
    <source>
        <dbReference type="ARBA" id="ARBA00022801"/>
    </source>
</evidence>
<evidence type="ECO:0000313" key="22">
    <source>
        <dbReference type="Proteomes" id="UP000799437"/>
    </source>
</evidence>
<feature type="domain" description="Vacuolar membrane protease transmembrane" evidence="20">
    <location>
        <begin position="446"/>
        <end position="725"/>
    </location>
</feature>
<dbReference type="PANTHER" id="PTHR12147">
    <property type="entry name" value="METALLOPEPTIDASE M28 FAMILY MEMBER"/>
    <property type="match status" value="1"/>
</dbReference>
<dbReference type="Gene3D" id="3.40.630.10">
    <property type="entry name" value="Zn peptidases"/>
    <property type="match status" value="1"/>
</dbReference>
<feature type="transmembrane region" description="Helical" evidence="17">
    <location>
        <begin position="445"/>
        <end position="467"/>
    </location>
</feature>
<feature type="transmembrane region" description="Helical" evidence="17">
    <location>
        <begin position="511"/>
        <end position="531"/>
    </location>
</feature>
<accession>A0A6A6W5R4</accession>
<keyword evidence="11 17" id="KW-1133">Transmembrane helix</keyword>
<keyword evidence="5" id="KW-0926">Vacuole</keyword>
<keyword evidence="12 21" id="KW-0482">Metalloprotease</keyword>
<dbReference type="Pfam" id="PF22250">
    <property type="entry name" value="PFF1_C"/>
    <property type="match status" value="1"/>
</dbReference>
<evidence type="ECO:0000259" key="18">
    <source>
        <dbReference type="Pfam" id="PF04389"/>
    </source>
</evidence>
<feature type="region of interest" description="Disordered" evidence="16">
    <location>
        <begin position="575"/>
        <end position="606"/>
    </location>
</feature>
<dbReference type="InterPro" id="IPR053975">
    <property type="entry name" value="PFF1_C"/>
</dbReference>
<dbReference type="EC" id="3.4.-.-" evidence="15"/>
<keyword evidence="13 17" id="KW-0472">Membrane</keyword>
<dbReference type="GeneID" id="54487130"/>
<evidence type="ECO:0000256" key="15">
    <source>
        <dbReference type="RuleBase" id="RU361240"/>
    </source>
</evidence>
<evidence type="ECO:0000256" key="5">
    <source>
        <dbReference type="ARBA" id="ARBA00022554"/>
    </source>
</evidence>
<evidence type="ECO:0000256" key="14">
    <source>
        <dbReference type="ARBA" id="ARBA00023180"/>
    </source>
</evidence>
<comment type="similarity">
    <text evidence="4 15">Belongs to the peptidase M28 family.</text>
</comment>
<feature type="transmembrane region" description="Helical" evidence="17">
    <location>
        <begin position="537"/>
        <end position="559"/>
    </location>
</feature>
<dbReference type="GO" id="GO:0005774">
    <property type="term" value="C:vacuolar membrane"/>
    <property type="evidence" value="ECO:0007669"/>
    <property type="project" value="UniProtKB-SubCell"/>
</dbReference>
<feature type="domain" description="Peptidase M28" evidence="18">
    <location>
        <begin position="167"/>
        <end position="341"/>
    </location>
</feature>
<evidence type="ECO:0000256" key="13">
    <source>
        <dbReference type="ARBA" id="ARBA00023136"/>
    </source>
</evidence>
<evidence type="ECO:0000256" key="16">
    <source>
        <dbReference type="SAM" id="MobiDB-lite"/>
    </source>
</evidence>
<dbReference type="InterPro" id="IPR045175">
    <property type="entry name" value="M28_fam"/>
</dbReference>
<comment type="subcellular location">
    <subcellularLocation>
        <location evidence="3">Vacuole membrane</location>
        <topology evidence="3">Multi-pass membrane protein</topology>
    </subcellularLocation>
</comment>
<dbReference type="EMBL" id="ML996572">
    <property type="protein sequence ID" value="KAF2757885.1"/>
    <property type="molecule type" value="Genomic_DNA"/>
</dbReference>
<dbReference type="CDD" id="cd03875">
    <property type="entry name" value="M28_Fxna_like"/>
    <property type="match status" value="1"/>
</dbReference>
<evidence type="ECO:0000313" key="21">
    <source>
        <dbReference type="EMBL" id="KAF2757885.1"/>
    </source>
</evidence>
<dbReference type="Pfam" id="PF04389">
    <property type="entry name" value="Peptidase_M28"/>
    <property type="match status" value="1"/>
</dbReference>
<feature type="transmembrane region" description="Helical" evidence="17">
    <location>
        <begin position="726"/>
        <end position="747"/>
    </location>
</feature>
<evidence type="ECO:0000256" key="11">
    <source>
        <dbReference type="ARBA" id="ARBA00022989"/>
    </source>
</evidence>
<evidence type="ECO:0000256" key="6">
    <source>
        <dbReference type="ARBA" id="ARBA00022670"/>
    </source>
</evidence>
<evidence type="ECO:0000256" key="2">
    <source>
        <dbReference type="ARBA" id="ARBA00003273"/>
    </source>
</evidence>
<keyword evidence="22" id="KW-1185">Reference proteome</keyword>
<evidence type="ECO:0000256" key="8">
    <source>
        <dbReference type="ARBA" id="ARBA00022723"/>
    </source>
</evidence>
<keyword evidence="14" id="KW-0325">Glycoprotein</keyword>
<dbReference type="InterPro" id="IPR007484">
    <property type="entry name" value="Peptidase_M28"/>
</dbReference>
<reference evidence="21" key="1">
    <citation type="journal article" date="2020" name="Stud. Mycol.">
        <title>101 Dothideomycetes genomes: a test case for predicting lifestyles and emergence of pathogens.</title>
        <authorList>
            <person name="Haridas S."/>
            <person name="Albert R."/>
            <person name="Binder M."/>
            <person name="Bloem J."/>
            <person name="Labutti K."/>
            <person name="Salamov A."/>
            <person name="Andreopoulos B."/>
            <person name="Baker S."/>
            <person name="Barry K."/>
            <person name="Bills G."/>
            <person name="Bluhm B."/>
            <person name="Cannon C."/>
            <person name="Castanera R."/>
            <person name="Culley D."/>
            <person name="Daum C."/>
            <person name="Ezra D."/>
            <person name="Gonzalez J."/>
            <person name="Henrissat B."/>
            <person name="Kuo A."/>
            <person name="Liang C."/>
            <person name="Lipzen A."/>
            <person name="Lutzoni F."/>
            <person name="Magnuson J."/>
            <person name="Mondo S."/>
            <person name="Nolan M."/>
            <person name="Ohm R."/>
            <person name="Pangilinan J."/>
            <person name="Park H.-J."/>
            <person name="Ramirez L."/>
            <person name="Alfaro M."/>
            <person name="Sun H."/>
            <person name="Tritt A."/>
            <person name="Yoshinaga Y."/>
            <person name="Zwiers L.-H."/>
            <person name="Turgeon B."/>
            <person name="Goodwin S."/>
            <person name="Spatafora J."/>
            <person name="Crous P."/>
            <person name="Grigoriev I."/>
        </authorList>
    </citation>
    <scope>NUCLEOTIDE SEQUENCE</scope>
    <source>
        <strain evidence="21">CBS 121739</strain>
    </source>
</reference>
<feature type="transmembrane region" description="Helical" evidence="17">
    <location>
        <begin position="391"/>
        <end position="414"/>
    </location>
</feature>
<organism evidence="21 22">
    <name type="scientific">Pseudovirgaria hyperparasitica</name>
    <dbReference type="NCBI Taxonomy" id="470096"/>
    <lineage>
        <taxon>Eukaryota</taxon>
        <taxon>Fungi</taxon>
        <taxon>Dikarya</taxon>
        <taxon>Ascomycota</taxon>
        <taxon>Pezizomycotina</taxon>
        <taxon>Dothideomycetes</taxon>
        <taxon>Dothideomycetes incertae sedis</taxon>
        <taxon>Acrospermales</taxon>
        <taxon>Acrospermaceae</taxon>
        <taxon>Pseudovirgaria</taxon>
    </lineage>
</organism>
<proteinExistence type="inferred from homology"/>
<evidence type="ECO:0000256" key="10">
    <source>
        <dbReference type="ARBA" id="ARBA00022833"/>
    </source>
</evidence>
<feature type="transmembrane region" description="Helical" evidence="17">
    <location>
        <begin position="479"/>
        <end position="499"/>
    </location>
</feature>
<dbReference type="Pfam" id="PF22251">
    <property type="entry name" value="PFF1_TM"/>
    <property type="match status" value="1"/>
</dbReference>
<keyword evidence="10 15" id="KW-0862">Zinc</keyword>
<dbReference type="FunFam" id="3.40.630.10:FF:000057">
    <property type="entry name" value="Vacuolar membrane protease"/>
    <property type="match status" value="1"/>
</dbReference>
<dbReference type="InterPro" id="IPR048024">
    <property type="entry name" value="Fxna-like_M28_dom"/>
</dbReference>
<feature type="transmembrane region" description="Helical" evidence="17">
    <location>
        <begin position="697"/>
        <end position="719"/>
    </location>
</feature>
<evidence type="ECO:0000256" key="17">
    <source>
        <dbReference type="SAM" id="Phobius"/>
    </source>
</evidence>
<evidence type="ECO:0000259" key="20">
    <source>
        <dbReference type="Pfam" id="PF22251"/>
    </source>
</evidence>
<evidence type="ECO:0000256" key="3">
    <source>
        <dbReference type="ARBA" id="ARBA00004128"/>
    </source>
</evidence>